<keyword evidence="9" id="KW-1133">Transmembrane helix</keyword>
<evidence type="ECO:0000256" key="8">
    <source>
        <dbReference type="SAM" id="MobiDB-lite"/>
    </source>
</evidence>
<dbReference type="EC" id="3.2.1.101" evidence="3"/>
<evidence type="ECO:0000256" key="3">
    <source>
        <dbReference type="ARBA" id="ARBA00012350"/>
    </source>
</evidence>
<dbReference type="SUPFAM" id="SSF48208">
    <property type="entry name" value="Six-hairpin glycosidases"/>
    <property type="match status" value="1"/>
</dbReference>
<dbReference type="Proteomes" id="UP001172684">
    <property type="component" value="Unassembled WGS sequence"/>
</dbReference>
<dbReference type="PANTHER" id="PTHR12145">
    <property type="entry name" value="MANNAN ENDO-1,6-ALPHA-MANNOSIDASE DCW1"/>
    <property type="match status" value="1"/>
</dbReference>
<keyword evidence="7 10" id="KW-0326">Glycosidase</keyword>
<keyword evidence="11" id="KW-1185">Reference proteome</keyword>
<feature type="transmembrane region" description="Helical" evidence="9">
    <location>
        <begin position="378"/>
        <end position="398"/>
    </location>
</feature>
<proteinExistence type="inferred from homology"/>
<dbReference type="InterPro" id="IPR014480">
    <property type="entry name" value="Mannan-1_6-alpha_mannosidase"/>
</dbReference>
<evidence type="ECO:0000313" key="11">
    <source>
        <dbReference type="Proteomes" id="UP001172684"/>
    </source>
</evidence>
<keyword evidence="6" id="KW-0325">Glycoprotein</keyword>
<dbReference type="InterPro" id="IPR008928">
    <property type="entry name" value="6-hairpin_glycosidase_sf"/>
</dbReference>
<evidence type="ECO:0000256" key="6">
    <source>
        <dbReference type="ARBA" id="ARBA00023180"/>
    </source>
</evidence>
<dbReference type="GO" id="GO:0008496">
    <property type="term" value="F:mannan endo-1,6-alpha-mannosidase activity"/>
    <property type="evidence" value="ECO:0007669"/>
    <property type="project" value="UniProtKB-EC"/>
</dbReference>
<evidence type="ECO:0000256" key="1">
    <source>
        <dbReference type="ARBA" id="ARBA00001452"/>
    </source>
</evidence>
<evidence type="ECO:0000313" key="10">
    <source>
        <dbReference type="EMBL" id="KAJ9663910.1"/>
    </source>
</evidence>
<gene>
    <name evidence="10" type="primary">DCW1</name>
    <name evidence="10" type="ORF">H2201_005392</name>
</gene>
<sequence length="399" mass="42343">MGYYTGDVDGAIGIFPSPYYWWEAGAVWGAMIDYWYLTGDDQYNDVVSEALLFQVGPNADYMPPNQTRTLGNDDQAPPPDQPQWLALAQAVFNSQAPRWDTSTCGGGLKWQIFAFNNGYNYKNAISTGTFFQLAARLYQYTGNQTYADWATTAYEWATDVGLINAEYHVFDGTDDTTNCTEINHIQWSANAGLFIYGSAVMYNMTSSPTWRTRTDSLLSANLRIFTYSGEGHNPGGTPGVIYEPACEPNGMCNIDQLAFRGLFARWLSRTALAAPFTADAIFPVLGVSAEAAAEACNPECGARWYRPGDDGERGLSTQLSALEVIQANLVGQARGSANGNSTTGASGNGTGMAPNGTQGTASGTGAPIATQSTNAAPGTAVCGAVAAVIVAGLAVAGLL</sequence>
<keyword evidence="9" id="KW-0812">Transmembrane</keyword>
<dbReference type="PIRSF" id="PIRSF016302">
    <property type="entry name" value="Man_a_manosd"/>
    <property type="match status" value="1"/>
</dbReference>
<feature type="compositionally biased region" description="Low complexity" evidence="8">
    <location>
        <begin position="335"/>
        <end position="345"/>
    </location>
</feature>
<protein>
    <recommendedName>
        <fullName evidence="3">mannan endo-1,6-alpha-mannosidase</fullName>
        <ecNumber evidence="3">3.2.1.101</ecNumber>
    </recommendedName>
</protein>
<organism evidence="10 11">
    <name type="scientific">Coniosporium apollinis</name>
    <dbReference type="NCBI Taxonomy" id="61459"/>
    <lineage>
        <taxon>Eukaryota</taxon>
        <taxon>Fungi</taxon>
        <taxon>Dikarya</taxon>
        <taxon>Ascomycota</taxon>
        <taxon>Pezizomycotina</taxon>
        <taxon>Dothideomycetes</taxon>
        <taxon>Dothideomycetes incertae sedis</taxon>
        <taxon>Coniosporium</taxon>
    </lineage>
</organism>
<evidence type="ECO:0000256" key="5">
    <source>
        <dbReference type="ARBA" id="ARBA00022801"/>
    </source>
</evidence>
<keyword evidence="4" id="KW-0732">Signal</keyword>
<comment type="caution">
    <text evidence="10">The sequence shown here is derived from an EMBL/GenBank/DDBJ whole genome shotgun (WGS) entry which is preliminary data.</text>
</comment>
<comment type="similarity">
    <text evidence="2">Belongs to the glycosyl hydrolase 76 family.</text>
</comment>
<dbReference type="PANTHER" id="PTHR12145:SF36">
    <property type="entry name" value="MANNAN ENDO-1,6-ALPHA-MANNOSIDASE DCW1"/>
    <property type="match status" value="1"/>
</dbReference>
<dbReference type="Pfam" id="PF03663">
    <property type="entry name" value="Glyco_hydro_76"/>
    <property type="match status" value="1"/>
</dbReference>
<reference evidence="10" key="1">
    <citation type="submission" date="2022-10" db="EMBL/GenBank/DDBJ databases">
        <title>Culturing micro-colonial fungi from biological soil crusts in the Mojave desert and describing Neophaeococcomyces mojavensis, and introducing the new genera and species Taxawa tesnikishii.</title>
        <authorList>
            <person name="Kurbessoian T."/>
            <person name="Stajich J.E."/>
        </authorList>
    </citation>
    <scope>NUCLEOTIDE SEQUENCE</scope>
    <source>
        <strain evidence="10">TK_1</strain>
    </source>
</reference>
<dbReference type="EMBL" id="JAPDRL010000040">
    <property type="protein sequence ID" value="KAJ9663910.1"/>
    <property type="molecule type" value="Genomic_DNA"/>
</dbReference>
<accession>A0ABQ9NRZ1</accession>
<evidence type="ECO:0000256" key="9">
    <source>
        <dbReference type="SAM" id="Phobius"/>
    </source>
</evidence>
<evidence type="ECO:0000256" key="4">
    <source>
        <dbReference type="ARBA" id="ARBA00022729"/>
    </source>
</evidence>
<evidence type="ECO:0000256" key="7">
    <source>
        <dbReference type="ARBA" id="ARBA00023295"/>
    </source>
</evidence>
<dbReference type="Gene3D" id="1.50.10.20">
    <property type="match status" value="1"/>
</dbReference>
<keyword evidence="5 10" id="KW-0378">Hydrolase</keyword>
<name>A0ABQ9NRZ1_9PEZI</name>
<comment type="catalytic activity">
    <reaction evidence="1">
        <text>Random hydrolysis of (1-&gt;6)-alpha-D-mannosidic linkages in unbranched (1-&gt;6)-mannans.</text>
        <dbReference type="EC" id="3.2.1.101"/>
    </reaction>
</comment>
<feature type="region of interest" description="Disordered" evidence="8">
    <location>
        <begin position="335"/>
        <end position="366"/>
    </location>
</feature>
<evidence type="ECO:0000256" key="2">
    <source>
        <dbReference type="ARBA" id="ARBA00009699"/>
    </source>
</evidence>
<feature type="compositionally biased region" description="Polar residues" evidence="8">
    <location>
        <begin position="355"/>
        <end position="366"/>
    </location>
</feature>
<dbReference type="InterPro" id="IPR005198">
    <property type="entry name" value="Glyco_hydro_76"/>
</dbReference>
<keyword evidence="9" id="KW-0472">Membrane</keyword>